<proteinExistence type="predicted"/>
<dbReference type="Proteomes" id="UP001497680">
    <property type="component" value="Unassembled WGS sequence"/>
</dbReference>
<evidence type="ECO:0000313" key="2">
    <source>
        <dbReference type="Proteomes" id="UP001497680"/>
    </source>
</evidence>
<sequence length="330" mass="37440">MSPPSFAITLEEHAAFPSLGTEHPFYDGLWHVFPEAREALVEHSTGRINSMDEGRISYQIMSHLPGICNGNPEGCRKANDEMAEAIKKNPSRLGGFACLPMAHPDKAATELERVVRELGFFGAMIDSHLGDMTHYDDERFWPVFEAAERLDVPLYIHPGPPPESYIKQRFGGNYSDVIRSGLSTAVWGWHEDVGLHILKLYSAGLFERFPKLKIIIGHMGEMLPMMIDRVEQFLHLFQKNGSGFADVWDRNIWVTSSGMFSVRVLEMLLKVTKKDHVLYSIDTPFNKSLEGRTYIQELADNSSLSKEDLEDFAFGNAKKLFKLDLELKKF</sequence>
<reference evidence="1 2" key="1">
    <citation type="journal article" date="2022" name="New Phytol.">
        <title>Ecological generalism drives hyperdiversity of secondary metabolite gene clusters in xylarialean endophytes.</title>
        <authorList>
            <person name="Franco M.E.E."/>
            <person name="Wisecaver J.H."/>
            <person name="Arnold A.E."/>
            <person name="Ju Y.M."/>
            <person name="Slot J.C."/>
            <person name="Ahrendt S."/>
            <person name="Moore L.P."/>
            <person name="Eastman K.E."/>
            <person name="Scott K."/>
            <person name="Konkel Z."/>
            <person name="Mondo S.J."/>
            <person name="Kuo A."/>
            <person name="Hayes R.D."/>
            <person name="Haridas S."/>
            <person name="Andreopoulos B."/>
            <person name="Riley R."/>
            <person name="LaButti K."/>
            <person name="Pangilinan J."/>
            <person name="Lipzen A."/>
            <person name="Amirebrahimi M."/>
            <person name="Yan J."/>
            <person name="Adam C."/>
            <person name="Keymanesh K."/>
            <person name="Ng V."/>
            <person name="Louie K."/>
            <person name="Northen T."/>
            <person name="Drula E."/>
            <person name="Henrissat B."/>
            <person name="Hsieh H.M."/>
            <person name="Youens-Clark K."/>
            <person name="Lutzoni F."/>
            <person name="Miadlikowska J."/>
            <person name="Eastwood D.C."/>
            <person name="Hamelin R.C."/>
            <person name="Grigoriev I.V."/>
            <person name="U'Ren J.M."/>
        </authorList>
    </citation>
    <scope>NUCLEOTIDE SEQUENCE [LARGE SCALE GENOMIC DNA]</scope>
    <source>
        <strain evidence="1 2">ER1909</strain>
    </source>
</reference>
<organism evidence="1 2">
    <name type="scientific">Hypoxylon rubiginosum</name>
    <dbReference type="NCBI Taxonomy" id="110542"/>
    <lineage>
        <taxon>Eukaryota</taxon>
        <taxon>Fungi</taxon>
        <taxon>Dikarya</taxon>
        <taxon>Ascomycota</taxon>
        <taxon>Pezizomycotina</taxon>
        <taxon>Sordariomycetes</taxon>
        <taxon>Xylariomycetidae</taxon>
        <taxon>Xylariales</taxon>
        <taxon>Hypoxylaceae</taxon>
        <taxon>Hypoxylon</taxon>
    </lineage>
</organism>
<name>A0ACC0CVB6_9PEZI</name>
<protein>
    <submittedName>
        <fullName evidence="1">Amidohydrolase 2</fullName>
    </submittedName>
</protein>
<gene>
    <name evidence="1" type="ORF">F4821DRAFT_171538</name>
</gene>
<evidence type="ECO:0000313" key="1">
    <source>
        <dbReference type="EMBL" id="KAI6084384.1"/>
    </source>
</evidence>
<keyword evidence="2" id="KW-1185">Reference proteome</keyword>
<dbReference type="EMBL" id="MU394338">
    <property type="protein sequence ID" value="KAI6084384.1"/>
    <property type="molecule type" value="Genomic_DNA"/>
</dbReference>
<accession>A0ACC0CVB6</accession>
<comment type="caution">
    <text evidence="1">The sequence shown here is derived from an EMBL/GenBank/DDBJ whole genome shotgun (WGS) entry which is preliminary data.</text>
</comment>